<evidence type="ECO:0000256" key="11">
    <source>
        <dbReference type="ARBA" id="ARBA00023128"/>
    </source>
</evidence>
<dbReference type="Proteomes" id="UP000230233">
    <property type="component" value="Chromosome V"/>
</dbReference>
<dbReference type="GO" id="GO:0005739">
    <property type="term" value="C:mitochondrion"/>
    <property type="evidence" value="ECO:0007669"/>
    <property type="project" value="UniProtKB-SubCell"/>
</dbReference>
<comment type="function">
    <text evidence="15">Dihydrolipoamide succinyltransferase (E2) component of the 2-oxoglutarate dehydrogenase complex. The 2-oxoglutarate dehydrogenase complex catalyzes the overall conversion of 2-oxoglutarate to succinyl-CoA and CO(2). The 2-oxoglutarate dehydrogenase complex is mainly active in the mitochondrion. A fraction of the 2-oxoglutarate dehydrogenase complex also localizes in the nucleus and is required for lysine succinylation of histones: associates with KAT2A on chromatin and provides succinyl-CoA to histone succinyltransferase KAT2A.</text>
</comment>
<protein>
    <recommendedName>
        <fullName evidence="6">Dihydrolipoyllysine-residue succinyltransferase component of 2-oxoglutarate dehydrogenase complex, mitochondrial</fullName>
        <ecNumber evidence="5">2.3.1.61</ecNumber>
    </recommendedName>
    <alternativeName>
        <fullName evidence="14">2-oxoglutarate dehydrogenase complex component E2</fullName>
    </alternativeName>
    <alternativeName>
        <fullName evidence="13">E2K</fullName>
    </alternativeName>
</protein>
<dbReference type="PANTHER" id="PTHR43416">
    <property type="entry name" value="DIHYDROLIPOYLLYSINE-RESIDUE SUCCINYLTRANSFERASE COMPONENT OF 2-OXOGLUTARATE DEHYDROGENASE COMPLEX, MITOCHONDRIAL-RELATED"/>
    <property type="match status" value="1"/>
</dbReference>
<keyword evidence="19" id="KW-1185">Reference proteome</keyword>
<organism evidence="18 19">
    <name type="scientific">Caenorhabditis nigoni</name>
    <dbReference type="NCBI Taxonomy" id="1611254"/>
    <lineage>
        <taxon>Eukaryota</taxon>
        <taxon>Metazoa</taxon>
        <taxon>Ecdysozoa</taxon>
        <taxon>Nematoda</taxon>
        <taxon>Chromadorea</taxon>
        <taxon>Rhabditida</taxon>
        <taxon>Rhabditina</taxon>
        <taxon>Rhabditomorpha</taxon>
        <taxon>Rhabditoidea</taxon>
        <taxon>Rhabditidae</taxon>
        <taxon>Peloderinae</taxon>
        <taxon>Caenorhabditis</taxon>
    </lineage>
</organism>
<keyword evidence="10" id="KW-0809">Transit peptide</keyword>
<comment type="similarity">
    <text evidence="4">Belongs to the 2-oxoacid dehydrogenase family.</text>
</comment>
<evidence type="ECO:0000256" key="15">
    <source>
        <dbReference type="ARBA" id="ARBA00046046"/>
    </source>
</evidence>
<dbReference type="CDD" id="cd06849">
    <property type="entry name" value="lipoyl_domain"/>
    <property type="match status" value="1"/>
</dbReference>
<evidence type="ECO:0000256" key="4">
    <source>
        <dbReference type="ARBA" id="ARBA00007317"/>
    </source>
</evidence>
<dbReference type="GO" id="GO:0033512">
    <property type="term" value="P:L-lysine catabolic process to acetyl-CoA via saccharopine"/>
    <property type="evidence" value="ECO:0007669"/>
    <property type="project" value="UniProtKB-UniPathway"/>
</dbReference>
<comment type="pathway">
    <text evidence="3">Amino-acid degradation; L-lysine degradation via saccharopine pathway; glutaryl-CoA from L-lysine: step 6/6.</text>
</comment>
<dbReference type="PROSITE" id="PS00189">
    <property type="entry name" value="LIPOYL"/>
    <property type="match status" value="1"/>
</dbReference>
<keyword evidence="11" id="KW-0496">Mitochondrion</keyword>
<dbReference type="EC" id="2.3.1.61" evidence="5"/>
<evidence type="ECO:0000313" key="18">
    <source>
        <dbReference type="EMBL" id="PIC27743.1"/>
    </source>
</evidence>
<evidence type="ECO:0000256" key="9">
    <source>
        <dbReference type="ARBA" id="ARBA00022823"/>
    </source>
</evidence>
<dbReference type="PANTHER" id="PTHR43416:SF5">
    <property type="entry name" value="DIHYDROLIPOYLLYSINE-RESIDUE SUCCINYLTRANSFERASE COMPONENT OF 2-OXOGLUTARATE DEHYDROGENASE COMPLEX, MITOCHONDRIAL"/>
    <property type="match status" value="1"/>
</dbReference>
<dbReference type="InterPro" id="IPR003016">
    <property type="entry name" value="2-oxoA_DH_lipoyl-BS"/>
</dbReference>
<evidence type="ECO:0000256" key="3">
    <source>
        <dbReference type="ARBA" id="ARBA00005145"/>
    </source>
</evidence>
<dbReference type="STRING" id="1611254.A0A2G5TKH7"/>
<dbReference type="UniPathway" id="UPA00868">
    <property type="reaction ID" value="UER00840"/>
</dbReference>
<dbReference type="SUPFAM" id="SSF52777">
    <property type="entry name" value="CoA-dependent acyltransferases"/>
    <property type="match status" value="1"/>
</dbReference>
<dbReference type="Pfam" id="PF00364">
    <property type="entry name" value="Biotin_lipoyl"/>
    <property type="match status" value="1"/>
</dbReference>
<dbReference type="EMBL" id="PDUG01000005">
    <property type="protein sequence ID" value="PIC27743.1"/>
    <property type="molecule type" value="Genomic_DNA"/>
</dbReference>
<accession>A0A2G5TKH7</accession>
<feature type="compositionally biased region" description="Low complexity" evidence="16">
    <location>
        <begin position="155"/>
        <end position="190"/>
    </location>
</feature>
<dbReference type="InterPro" id="IPR006255">
    <property type="entry name" value="SucB"/>
</dbReference>
<keyword evidence="8" id="KW-0808">Transferase</keyword>
<evidence type="ECO:0000256" key="1">
    <source>
        <dbReference type="ARBA" id="ARBA00001938"/>
    </source>
</evidence>
<dbReference type="InterPro" id="IPR050537">
    <property type="entry name" value="2-oxoacid_dehydrogenase"/>
</dbReference>
<keyword evidence="12" id="KW-0012">Acyltransferase</keyword>
<proteinExistence type="inferred from homology"/>
<name>A0A2G5TKH7_9PELO</name>
<comment type="cofactor">
    <cofactor evidence="1">
        <name>(R)-lipoate</name>
        <dbReference type="ChEBI" id="CHEBI:83088"/>
    </cofactor>
</comment>
<dbReference type="SUPFAM" id="SSF51230">
    <property type="entry name" value="Single hybrid motif"/>
    <property type="match status" value="1"/>
</dbReference>
<dbReference type="Pfam" id="PF00198">
    <property type="entry name" value="2-oxoacid_dh"/>
    <property type="match status" value="1"/>
</dbReference>
<dbReference type="GO" id="GO:0004149">
    <property type="term" value="F:dihydrolipoyllysine-residue succinyltransferase activity"/>
    <property type="evidence" value="ECO:0007669"/>
    <property type="project" value="UniProtKB-EC"/>
</dbReference>
<dbReference type="InterPro" id="IPR023213">
    <property type="entry name" value="CAT-like_dom_sf"/>
</dbReference>
<evidence type="ECO:0000256" key="2">
    <source>
        <dbReference type="ARBA" id="ARBA00004173"/>
    </source>
</evidence>
<sequence>MLGRRAVSVHRFLSRTARQGVTAASSVQPTLQAKASLLEPLVQNVRITSTATFHTSVIRMSDVITVDGPAFAESISEGDIRWLKQKGDHVNEDELVAEIETDKTSVEVPAPQAGTIVELLVEDGAKVTAKQKLYKLQPGAGGGSSASPAKDESKSSAAAAASPASVKNDPAPSSASSSSTASQSSSASSPSSPPPPPHKPAAGEIPKSAPPVARPPSTPSSSTPVGAVPVTRVTVPKGVDPSHAITGARDEVRVKANRMRMRIAQRLKDAQNTYAMLTTFNEIDMSSLIEMRKTYQKEFVAKHGVKLGMMSPFVRAAAYALQESPVVNAVLDENEIVYRHFVDISVAVATPKGLVVPVLRNVESMNYAQIELELANLGVKAREGKLAVEDMEGGTFTISNGGVFGSMFGTPIINPPQSAILGMHGVFDRVVPVNGKPEIRPIMQIALTYDHRLIDGREAVTFLKKIKTAVEDPRVMFMNL</sequence>
<evidence type="ECO:0000256" key="7">
    <source>
        <dbReference type="ARBA" id="ARBA00022532"/>
    </source>
</evidence>
<comment type="caution">
    <text evidence="18">The sequence shown here is derived from an EMBL/GenBank/DDBJ whole genome shotgun (WGS) entry which is preliminary data.</text>
</comment>
<evidence type="ECO:0000256" key="16">
    <source>
        <dbReference type="SAM" id="MobiDB-lite"/>
    </source>
</evidence>
<evidence type="ECO:0000256" key="8">
    <source>
        <dbReference type="ARBA" id="ARBA00022679"/>
    </source>
</evidence>
<keyword evidence="7" id="KW-0816">Tricarboxylic acid cycle</keyword>
<evidence type="ECO:0000256" key="6">
    <source>
        <dbReference type="ARBA" id="ARBA00020294"/>
    </source>
</evidence>
<feature type="region of interest" description="Disordered" evidence="16">
    <location>
        <begin position="136"/>
        <end position="242"/>
    </location>
</feature>
<dbReference type="OrthoDB" id="5391403at2759"/>
<dbReference type="AlphaFoldDB" id="A0A2G5TKH7"/>
<evidence type="ECO:0000256" key="10">
    <source>
        <dbReference type="ARBA" id="ARBA00022946"/>
    </source>
</evidence>
<comment type="subcellular location">
    <subcellularLocation>
        <location evidence="2">Mitochondrion</location>
    </subcellularLocation>
</comment>
<dbReference type="PROSITE" id="PS50968">
    <property type="entry name" value="BIOTINYL_LIPOYL"/>
    <property type="match status" value="1"/>
</dbReference>
<evidence type="ECO:0000256" key="12">
    <source>
        <dbReference type="ARBA" id="ARBA00023315"/>
    </source>
</evidence>
<evidence type="ECO:0000256" key="5">
    <source>
        <dbReference type="ARBA" id="ARBA00012945"/>
    </source>
</evidence>
<dbReference type="NCBIfam" id="NF004309">
    <property type="entry name" value="PRK05704.1"/>
    <property type="match status" value="1"/>
</dbReference>
<dbReference type="Gene3D" id="3.30.559.10">
    <property type="entry name" value="Chloramphenicol acetyltransferase-like domain"/>
    <property type="match status" value="1"/>
</dbReference>
<feature type="domain" description="Lipoyl-binding" evidence="17">
    <location>
        <begin position="63"/>
        <end position="137"/>
    </location>
</feature>
<dbReference type="InterPro" id="IPR011053">
    <property type="entry name" value="Single_hybrid_motif"/>
</dbReference>
<dbReference type="Gene3D" id="2.40.50.100">
    <property type="match status" value="1"/>
</dbReference>
<dbReference type="FunFam" id="3.30.559.10:FF:000006">
    <property type="entry name" value="Dihydrolipoyllysine-residue succinyltransferase component of 2-oxoglutarate dehydrogenase complex, mitochondrial"/>
    <property type="match status" value="1"/>
</dbReference>
<evidence type="ECO:0000256" key="14">
    <source>
        <dbReference type="ARBA" id="ARBA00032406"/>
    </source>
</evidence>
<evidence type="ECO:0000256" key="13">
    <source>
        <dbReference type="ARBA" id="ARBA00031331"/>
    </source>
</evidence>
<feature type="compositionally biased region" description="Pro residues" evidence="16">
    <location>
        <begin position="208"/>
        <end position="218"/>
    </location>
</feature>
<reference evidence="19" key="1">
    <citation type="submission" date="2017-10" db="EMBL/GenBank/DDBJ databases">
        <title>Rapid genome shrinkage in a self-fertile nematode reveals novel sperm competition proteins.</title>
        <authorList>
            <person name="Yin D."/>
            <person name="Schwarz E.M."/>
            <person name="Thomas C.G."/>
            <person name="Felde R.L."/>
            <person name="Korf I.F."/>
            <person name="Cutter A.D."/>
            <person name="Schartner C.M."/>
            <person name="Ralston E.J."/>
            <person name="Meyer B.J."/>
            <person name="Haag E.S."/>
        </authorList>
    </citation>
    <scope>NUCLEOTIDE SEQUENCE [LARGE SCALE GENOMIC DNA]</scope>
    <source>
        <strain evidence="19">JU1422</strain>
    </source>
</reference>
<keyword evidence="9" id="KW-0450">Lipoyl</keyword>
<evidence type="ECO:0000313" key="19">
    <source>
        <dbReference type="Proteomes" id="UP000230233"/>
    </source>
</evidence>
<evidence type="ECO:0000259" key="17">
    <source>
        <dbReference type="PROSITE" id="PS50968"/>
    </source>
</evidence>
<dbReference type="GO" id="GO:0045252">
    <property type="term" value="C:oxoglutarate dehydrogenase complex"/>
    <property type="evidence" value="ECO:0007669"/>
    <property type="project" value="InterPro"/>
</dbReference>
<dbReference type="GO" id="GO:0006099">
    <property type="term" value="P:tricarboxylic acid cycle"/>
    <property type="evidence" value="ECO:0007669"/>
    <property type="project" value="UniProtKB-KW"/>
</dbReference>
<gene>
    <name evidence="18" type="primary">Cni-dlst-1</name>
    <name evidence="18" type="synonym">Cnig_chr_V.g19906</name>
    <name evidence="18" type="ORF">B9Z55_019906</name>
</gene>
<feature type="compositionally biased region" description="Low complexity" evidence="16">
    <location>
        <begin position="219"/>
        <end position="231"/>
    </location>
</feature>
<dbReference type="NCBIfam" id="TIGR01347">
    <property type="entry name" value="sucB"/>
    <property type="match status" value="1"/>
</dbReference>
<dbReference type="InterPro" id="IPR001078">
    <property type="entry name" value="2-oxoacid_DH_actylTfrase"/>
</dbReference>
<dbReference type="InterPro" id="IPR000089">
    <property type="entry name" value="Biotin_lipoyl"/>
</dbReference>